<dbReference type="AlphaFoldDB" id="A0A7S9KTC7"/>
<dbReference type="SUPFAM" id="SSF50475">
    <property type="entry name" value="FMN-binding split barrel"/>
    <property type="match status" value="1"/>
</dbReference>
<proteinExistence type="predicted"/>
<dbReference type="OrthoDB" id="2101473at2759"/>
<dbReference type="EMBL" id="CP031387">
    <property type="protein sequence ID" value="QPH02068.1"/>
    <property type="molecule type" value="Genomic_DNA"/>
</dbReference>
<accession>A0A7S9KTC7</accession>
<evidence type="ECO:0000313" key="1">
    <source>
        <dbReference type="EMBL" id="QPH02068.1"/>
    </source>
</evidence>
<dbReference type="PANTHER" id="PTHR35802">
    <property type="entry name" value="PROTEASE SYNTHASE AND SPORULATION PROTEIN PAI 2"/>
    <property type="match status" value="1"/>
</dbReference>
<dbReference type="PANTHER" id="PTHR35802:SF1">
    <property type="entry name" value="PROTEASE SYNTHASE AND SPORULATION PROTEIN PAI 2"/>
    <property type="match status" value="1"/>
</dbReference>
<dbReference type="Gene3D" id="2.30.110.10">
    <property type="entry name" value="Electron Transport, Fmn-binding Protein, Chain A"/>
    <property type="match status" value="1"/>
</dbReference>
<dbReference type="Proteomes" id="UP000594364">
    <property type="component" value="Chromosome 3"/>
</dbReference>
<dbReference type="InterPro" id="IPR012349">
    <property type="entry name" value="Split_barrel_FMN-bd"/>
</dbReference>
<name>A0A7S9KTC7_EPIFF</name>
<dbReference type="PIRSF" id="PIRSF010372">
    <property type="entry name" value="PaiB"/>
    <property type="match status" value="1"/>
</dbReference>
<keyword evidence="2" id="KW-1185">Reference proteome</keyword>
<organism evidence="1 2">
    <name type="scientific">Epichloe festucae (strain Fl1)</name>
    <dbReference type="NCBI Taxonomy" id="877507"/>
    <lineage>
        <taxon>Eukaryota</taxon>
        <taxon>Fungi</taxon>
        <taxon>Dikarya</taxon>
        <taxon>Ascomycota</taxon>
        <taxon>Pezizomycotina</taxon>
        <taxon>Sordariomycetes</taxon>
        <taxon>Hypocreomycetidae</taxon>
        <taxon>Hypocreales</taxon>
        <taxon>Clavicipitaceae</taxon>
        <taxon>Epichloe</taxon>
    </lineage>
</organism>
<gene>
    <name evidence="1" type="ORF">C2857_006274</name>
</gene>
<evidence type="ECO:0000313" key="2">
    <source>
        <dbReference type="Proteomes" id="UP000594364"/>
    </source>
</evidence>
<dbReference type="Pfam" id="PF04299">
    <property type="entry name" value="FMN_bind_2"/>
    <property type="match status" value="1"/>
</dbReference>
<protein>
    <recommendedName>
        <fullName evidence="3">Transcriptional regulator</fullName>
    </recommendedName>
</protein>
<evidence type="ECO:0008006" key="3">
    <source>
        <dbReference type="Google" id="ProtNLM"/>
    </source>
</evidence>
<reference evidence="1 2" key="1">
    <citation type="journal article" date="2018" name="PLoS Genet.">
        <title>Repeat elements organise 3D genome structure and mediate transcription in the filamentous fungus Epichloe festucae.</title>
        <authorList>
            <person name="Winter D.J."/>
            <person name="Ganley A.R.D."/>
            <person name="Young C.A."/>
            <person name="Liachko I."/>
            <person name="Schardl C.L."/>
            <person name="Dupont P.Y."/>
            <person name="Berry D."/>
            <person name="Ram A."/>
            <person name="Scott B."/>
            <person name="Cox M.P."/>
        </authorList>
    </citation>
    <scope>NUCLEOTIDE SEQUENCE [LARGE SCALE GENOMIC DNA]</scope>
    <source>
        <strain evidence="1 2">Fl1</strain>
    </source>
</reference>
<dbReference type="InterPro" id="IPR007396">
    <property type="entry name" value="TR_PAI2-type"/>
</dbReference>
<sequence length="256" mass="28525">MYLRPDHAESRLSILRDLIRTYPLGVLTTAIHSDSRPFIQATHLPCILDIKDESSESELGVLRGHLARQNPHGKTMIDAVTARGDGSNDVLEQEVMVLFTAAPAHYVTPRFYTETKPSTGKVVPTWNYAAAQVYGKAKIYFDSKSDETSDFLERQTTDLTNHAETSIMGYTGDNGRPRQWGVTDAPERYVDILKKNIIGIEIEITKLEGKFNMSQEMSEGDRDGVVEGFASLGTDVGRAVSTIVQERSEMREAAKR</sequence>